<keyword evidence="4" id="KW-0472">Membrane</keyword>
<keyword evidence="7" id="KW-1185">Reference proteome</keyword>
<dbReference type="InterPro" id="IPR050757">
    <property type="entry name" value="Collagen_mod_GT25"/>
</dbReference>
<comment type="caution">
    <text evidence="6">The sequence shown here is derived from an EMBL/GenBank/DDBJ whole genome shotgun (WGS) entry which is preliminary data.</text>
</comment>
<organism evidence="6 7">
    <name type="scientific">Geranomyces variabilis</name>
    <dbReference type="NCBI Taxonomy" id="109894"/>
    <lineage>
        <taxon>Eukaryota</taxon>
        <taxon>Fungi</taxon>
        <taxon>Fungi incertae sedis</taxon>
        <taxon>Chytridiomycota</taxon>
        <taxon>Chytridiomycota incertae sedis</taxon>
        <taxon>Chytridiomycetes</taxon>
        <taxon>Spizellomycetales</taxon>
        <taxon>Powellomycetaceae</taxon>
        <taxon>Geranomyces</taxon>
    </lineage>
</organism>
<sequence>MVPSLLPAGRSTAGRAADFAKAVGSSTALLYLTKALLTCVRSPSPNVATSVAMFAALTHQIVLYHAARAFSGAPAGLPGKLSLMIPLIFLSALSCVLAYWSLTVLSVAGFQLLMLVSVPALALLQRMETGAGCSTKQTLVAGSLLLVGVSAAFADSLSLLSGSLVIFNFAVVIPTALVLAERTSVQYGMWDLVLYIAPWSAALVGGLWFAMETVQNSVVVYPEFWTFGIVARLLLSAAAAVAAVHYSANANPAMQSVEVQISRILVRTLAGWASTLSFRYIFGLVSILSGAAVHIRYASSSSSVPCDSPTLLSTANSAKHGLSLRRVIKSRRPFTVTRFQILGVGLLTILLCSTFFPQSRSRSPILPFNDADFLRMEGSTRLGFDHIYVINLARRSDRRETMAARFHQLGMSVSFTPASEPGTSPAVADRLDLVHQKPLWGWWVFGTHLTKGEIALTVSQLRILRDIVDRGHDMALIMEDDVLIETDIDRIVRPFKAALPKDADLFYLGYCDNIPGERILEIGDYSLAVATHPSCAHAYAVTRNGAERMLQMFSEPGRAYDDAIVAAVDMGALKAYSIHPPLVNQDDYTPSDLSVQGWWSPLKRTLRDFAERVRAVSNEALRDPVVVTDADVAWAAKWQRSALEERAAAQAREAAWQEGVVAAAAVGQHS</sequence>
<feature type="transmembrane region" description="Helical" evidence="4">
    <location>
        <begin position="108"/>
        <end position="125"/>
    </location>
</feature>
<feature type="transmembrane region" description="Helical" evidence="4">
    <location>
        <begin position="137"/>
        <end position="154"/>
    </location>
</feature>
<dbReference type="GO" id="GO:0016740">
    <property type="term" value="F:transferase activity"/>
    <property type="evidence" value="ECO:0007669"/>
    <property type="project" value="UniProtKB-KW"/>
</dbReference>
<keyword evidence="4" id="KW-1133">Transmembrane helix</keyword>
<dbReference type="Proteomes" id="UP001212152">
    <property type="component" value="Unassembled WGS sequence"/>
</dbReference>
<comment type="similarity">
    <text evidence="1">Belongs to the glycosyltransferase 25 family.</text>
</comment>
<evidence type="ECO:0000313" key="6">
    <source>
        <dbReference type="EMBL" id="KAJ3175408.1"/>
    </source>
</evidence>
<keyword evidence="3" id="KW-0808">Transferase</keyword>
<evidence type="ECO:0000256" key="3">
    <source>
        <dbReference type="ARBA" id="ARBA00022679"/>
    </source>
</evidence>
<proteinExistence type="inferred from homology"/>
<dbReference type="InterPro" id="IPR002654">
    <property type="entry name" value="Glyco_trans_25"/>
</dbReference>
<evidence type="ECO:0000259" key="5">
    <source>
        <dbReference type="Pfam" id="PF01755"/>
    </source>
</evidence>
<feature type="domain" description="Glycosyl transferase family 25" evidence="5">
    <location>
        <begin position="385"/>
        <end position="499"/>
    </location>
</feature>
<dbReference type="Pfam" id="PF01755">
    <property type="entry name" value="Glyco_transf_25"/>
    <property type="match status" value="1"/>
</dbReference>
<name>A0AAD5TL93_9FUNG</name>
<keyword evidence="4" id="KW-0812">Transmembrane</keyword>
<dbReference type="AlphaFoldDB" id="A0AAD5TL93"/>
<dbReference type="CDD" id="cd06532">
    <property type="entry name" value="Glyco_transf_25"/>
    <property type="match status" value="1"/>
</dbReference>
<evidence type="ECO:0000256" key="1">
    <source>
        <dbReference type="ARBA" id="ARBA00006721"/>
    </source>
</evidence>
<dbReference type="PANTHER" id="PTHR10730">
    <property type="entry name" value="PROCOLLAGEN-LYSINE,2-OXOGLUTARATE 5-DIOXYGENASE/GLYCOSYLTRANSFERASE 25 FAMILY MEMBER"/>
    <property type="match status" value="1"/>
</dbReference>
<reference evidence="6" key="1">
    <citation type="submission" date="2020-05" db="EMBL/GenBank/DDBJ databases">
        <title>Phylogenomic resolution of chytrid fungi.</title>
        <authorList>
            <person name="Stajich J.E."/>
            <person name="Amses K."/>
            <person name="Simmons R."/>
            <person name="Seto K."/>
            <person name="Myers J."/>
            <person name="Bonds A."/>
            <person name="Quandt C.A."/>
            <person name="Barry K."/>
            <person name="Liu P."/>
            <person name="Grigoriev I."/>
            <person name="Longcore J.E."/>
            <person name="James T.Y."/>
        </authorList>
    </citation>
    <scope>NUCLEOTIDE SEQUENCE</scope>
    <source>
        <strain evidence="6">JEL0379</strain>
    </source>
</reference>
<dbReference type="PANTHER" id="PTHR10730:SF53">
    <property type="entry name" value="GLYCOSYLTRANSFERASE 25 FAMILY MEMBER"/>
    <property type="match status" value="1"/>
</dbReference>
<evidence type="ECO:0000256" key="2">
    <source>
        <dbReference type="ARBA" id="ARBA00022676"/>
    </source>
</evidence>
<feature type="transmembrane region" description="Helical" evidence="4">
    <location>
        <begin position="223"/>
        <end position="248"/>
    </location>
</feature>
<accession>A0AAD5TL93</accession>
<keyword evidence="2" id="KW-0328">Glycosyltransferase</keyword>
<evidence type="ECO:0000313" key="7">
    <source>
        <dbReference type="Proteomes" id="UP001212152"/>
    </source>
</evidence>
<evidence type="ECO:0000256" key="4">
    <source>
        <dbReference type="SAM" id="Phobius"/>
    </source>
</evidence>
<feature type="transmembrane region" description="Helical" evidence="4">
    <location>
        <begin position="192"/>
        <end position="211"/>
    </location>
</feature>
<feature type="transmembrane region" description="Helical" evidence="4">
    <location>
        <begin position="339"/>
        <end position="356"/>
    </location>
</feature>
<feature type="transmembrane region" description="Helical" evidence="4">
    <location>
        <begin position="160"/>
        <end position="180"/>
    </location>
</feature>
<gene>
    <name evidence="6" type="ORF">HDU87_006228</name>
</gene>
<dbReference type="EMBL" id="JADGJQ010000052">
    <property type="protein sequence ID" value="KAJ3175408.1"/>
    <property type="molecule type" value="Genomic_DNA"/>
</dbReference>
<feature type="transmembrane region" description="Helical" evidence="4">
    <location>
        <begin position="83"/>
        <end position="102"/>
    </location>
</feature>
<protein>
    <recommendedName>
        <fullName evidence="5">Glycosyl transferase family 25 domain-containing protein</fullName>
    </recommendedName>
</protein>